<reference evidence="1" key="1">
    <citation type="submission" date="2014-09" db="EMBL/GenBank/DDBJ databases">
        <authorList>
            <person name="Magalhaes I.L.F."/>
            <person name="Oliveira U."/>
            <person name="Santos F.R."/>
            <person name="Vidigal T.H.D.A."/>
            <person name="Brescovit A.D."/>
            <person name="Santos A.J."/>
        </authorList>
    </citation>
    <scope>NUCLEOTIDE SEQUENCE</scope>
    <source>
        <tissue evidence="1">Shoot tissue taken approximately 20 cm above the soil surface</tissue>
    </source>
</reference>
<sequence length="55" mass="6194">MISQSSARLGRTMGLLYSQEAVISRSKCGLCCLVGRLRRLQCMMRLSGRSRGFLR</sequence>
<reference evidence="1" key="2">
    <citation type="journal article" date="2015" name="Data Brief">
        <title>Shoot transcriptome of the giant reed, Arundo donax.</title>
        <authorList>
            <person name="Barrero R.A."/>
            <person name="Guerrero F.D."/>
            <person name="Moolhuijzen P."/>
            <person name="Goolsby J.A."/>
            <person name="Tidwell J."/>
            <person name="Bellgard S.E."/>
            <person name="Bellgard M.I."/>
        </authorList>
    </citation>
    <scope>NUCLEOTIDE SEQUENCE</scope>
    <source>
        <tissue evidence="1">Shoot tissue taken approximately 20 cm above the soil surface</tissue>
    </source>
</reference>
<dbReference type="EMBL" id="GBRH01194545">
    <property type="protein sequence ID" value="JAE03351.1"/>
    <property type="molecule type" value="Transcribed_RNA"/>
</dbReference>
<organism evidence="1">
    <name type="scientific">Arundo donax</name>
    <name type="common">Giant reed</name>
    <name type="synonym">Donax arundinaceus</name>
    <dbReference type="NCBI Taxonomy" id="35708"/>
    <lineage>
        <taxon>Eukaryota</taxon>
        <taxon>Viridiplantae</taxon>
        <taxon>Streptophyta</taxon>
        <taxon>Embryophyta</taxon>
        <taxon>Tracheophyta</taxon>
        <taxon>Spermatophyta</taxon>
        <taxon>Magnoliopsida</taxon>
        <taxon>Liliopsida</taxon>
        <taxon>Poales</taxon>
        <taxon>Poaceae</taxon>
        <taxon>PACMAD clade</taxon>
        <taxon>Arundinoideae</taxon>
        <taxon>Arundineae</taxon>
        <taxon>Arundo</taxon>
    </lineage>
</organism>
<accession>A0A0A9EZM9</accession>
<dbReference type="AlphaFoldDB" id="A0A0A9EZM9"/>
<protein>
    <submittedName>
        <fullName evidence="1">Uncharacterized protein</fullName>
    </submittedName>
</protein>
<proteinExistence type="predicted"/>
<name>A0A0A9EZM9_ARUDO</name>
<evidence type="ECO:0000313" key="1">
    <source>
        <dbReference type="EMBL" id="JAE03351.1"/>
    </source>
</evidence>